<dbReference type="EMBL" id="FQNC01000043">
    <property type="protein sequence ID" value="SGY47715.1"/>
    <property type="molecule type" value="Genomic_DNA"/>
</dbReference>
<name>A0A2X0M3Q9_9BASI</name>
<gene>
    <name evidence="1" type="primary">BQ5605_C001g00563</name>
    <name evidence="1" type="ORF">BQ5605_C001G00563</name>
</gene>
<sequence>MAVTRDLLLDKRNAFLPPALALFTKLAFFQPLPRFYWEFEVIWHAVSIPTWIKLQAQLTIQAWDIIQRQSILAQQYSHNLFSSKVRRNWKDSRDVRKERTEFDTLFCGAGLFIHMLRDKFISDFNAKHPNLDPPLKRGDNLRARLAPFGGLPTIAENRIQSQEETVKNSSQRE</sequence>
<protein>
    <submittedName>
        <fullName evidence="1">BQ5605_C001g00563 protein</fullName>
    </submittedName>
</protein>
<keyword evidence="2" id="KW-1185">Reference proteome</keyword>
<evidence type="ECO:0000313" key="2">
    <source>
        <dbReference type="Proteomes" id="UP000249464"/>
    </source>
</evidence>
<organism evidence="1 2">
    <name type="scientific">Microbotryum silenes-dioicae</name>
    <dbReference type="NCBI Taxonomy" id="796604"/>
    <lineage>
        <taxon>Eukaryota</taxon>
        <taxon>Fungi</taxon>
        <taxon>Dikarya</taxon>
        <taxon>Basidiomycota</taxon>
        <taxon>Pucciniomycotina</taxon>
        <taxon>Microbotryomycetes</taxon>
        <taxon>Microbotryales</taxon>
        <taxon>Microbotryaceae</taxon>
        <taxon>Microbotryum</taxon>
    </lineage>
</organism>
<dbReference type="STRING" id="796604.A0A2X0M3Q9"/>
<reference evidence="1 2" key="1">
    <citation type="submission" date="2016-11" db="EMBL/GenBank/DDBJ databases">
        <authorList>
            <person name="Jaros S."/>
            <person name="Januszkiewicz K."/>
            <person name="Wedrychowicz H."/>
        </authorList>
    </citation>
    <scope>NUCLEOTIDE SEQUENCE [LARGE SCALE GENOMIC DNA]</scope>
</reference>
<evidence type="ECO:0000313" key="1">
    <source>
        <dbReference type="EMBL" id="SGY47715.1"/>
    </source>
</evidence>
<accession>A0A2X0M3Q9</accession>
<proteinExistence type="predicted"/>
<dbReference type="AlphaFoldDB" id="A0A2X0M3Q9"/>
<dbReference type="Proteomes" id="UP000249464">
    <property type="component" value="Unassembled WGS sequence"/>
</dbReference>